<evidence type="ECO:0000313" key="3">
    <source>
        <dbReference type="Proteomes" id="UP000799424"/>
    </source>
</evidence>
<keyword evidence="1" id="KW-0732">Signal</keyword>
<dbReference type="OrthoDB" id="291007at2759"/>
<dbReference type="GO" id="GO:0008237">
    <property type="term" value="F:metallopeptidase activity"/>
    <property type="evidence" value="ECO:0007669"/>
    <property type="project" value="InterPro"/>
</dbReference>
<keyword evidence="3" id="KW-1185">Reference proteome</keyword>
<feature type="signal peptide" evidence="1">
    <location>
        <begin position="1"/>
        <end position="17"/>
    </location>
</feature>
<evidence type="ECO:0000313" key="2">
    <source>
        <dbReference type="EMBL" id="KAF2833588.1"/>
    </source>
</evidence>
<dbReference type="Gene3D" id="3.40.390.10">
    <property type="entry name" value="Collagenase (Catalytic Domain)"/>
    <property type="match status" value="1"/>
</dbReference>
<reference evidence="2" key="1">
    <citation type="journal article" date="2020" name="Stud. Mycol.">
        <title>101 Dothideomycetes genomes: a test case for predicting lifestyles and emergence of pathogens.</title>
        <authorList>
            <person name="Haridas S."/>
            <person name="Albert R."/>
            <person name="Binder M."/>
            <person name="Bloem J."/>
            <person name="Labutti K."/>
            <person name="Salamov A."/>
            <person name="Andreopoulos B."/>
            <person name="Baker S."/>
            <person name="Barry K."/>
            <person name="Bills G."/>
            <person name="Bluhm B."/>
            <person name="Cannon C."/>
            <person name="Castanera R."/>
            <person name="Culley D."/>
            <person name="Daum C."/>
            <person name="Ezra D."/>
            <person name="Gonzalez J."/>
            <person name="Henrissat B."/>
            <person name="Kuo A."/>
            <person name="Liang C."/>
            <person name="Lipzen A."/>
            <person name="Lutzoni F."/>
            <person name="Magnuson J."/>
            <person name="Mondo S."/>
            <person name="Nolan M."/>
            <person name="Ohm R."/>
            <person name="Pangilinan J."/>
            <person name="Park H.-J."/>
            <person name="Ramirez L."/>
            <person name="Alfaro M."/>
            <person name="Sun H."/>
            <person name="Tritt A."/>
            <person name="Yoshinaga Y."/>
            <person name="Zwiers L.-H."/>
            <person name="Turgeon B."/>
            <person name="Goodwin S."/>
            <person name="Spatafora J."/>
            <person name="Crous P."/>
            <person name="Grigoriev I."/>
        </authorList>
    </citation>
    <scope>NUCLEOTIDE SEQUENCE</scope>
    <source>
        <strain evidence="2">CBS 113818</strain>
    </source>
</reference>
<dbReference type="AlphaFoldDB" id="A0A6A7ALN4"/>
<organism evidence="2 3">
    <name type="scientific">Ophiobolus disseminans</name>
    <dbReference type="NCBI Taxonomy" id="1469910"/>
    <lineage>
        <taxon>Eukaryota</taxon>
        <taxon>Fungi</taxon>
        <taxon>Dikarya</taxon>
        <taxon>Ascomycota</taxon>
        <taxon>Pezizomycotina</taxon>
        <taxon>Dothideomycetes</taxon>
        <taxon>Pleosporomycetidae</taxon>
        <taxon>Pleosporales</taxon>
        <taxon>Pleosporineae</taxon>
        <taxon>Phaeosphaeriaceae</taxon>
        <taxon>Ophiobolus</taxon>
    </lineage>
</organism>
<gene>
    <name evidence="2" type="ORF">CC86DRAFT_400206</name>
</gene>
<name>A0A6A7ALN4_9PLEO</name>
<dbReference type="EMBL" id="MU006216">
    <property type="protein sequence ID" value="KAF2833588.1"/>
    <property type="molecule type" value="Genomic_DNA"/>
</dbReference>
<proteinExistence type="predicted"/>
<feature type="chain" id="PRO_5025638118" evidence="1">
    <location>
        <begin position="18"/>
        <end position="226"/>
    </location>
</feature>
<sequence>MKLILLILAILLALTTSGNVPFNDVRFLNDTLLREYVEKHLASDPATGWTKQISGQAEQRQRSSIWRLKEQKPEFLCRDNDGKWRRKMPADTVEIRSATKDEGSLSSTTGYISSDLDSTAGRHLVVLKYDRMVHEHQRYDRDTYVNFDCTKLEGYDAAKKYWDEHHANMGWPSMEIICASDWMARYYLKWNAPAEYSKEMGSFHGVKNPQYFTFEYDHQSIMTYDS</sequence>
<accession>A0A6A7ALN4</accession>
<protein>
    <submittedName>
        <fullName evidence="2">Uncharacterized protein</fullName>
    </submittedName>
</protein>
<dbReference type="Proteomes" id="UP000799424">
    <property type="component" value="Unassembled WGS sequence"/>
</dbReference>
<evidence type="ECO:0000256" key="1">
    <source>
        <dbReference type="SAM" id="SignalP"/>
    </source>
</evidence>
<dbReference type="InterPro" id="IPR024079">
    <property type="entry name" value="MetalloPept_cat_dom_sf"/>
</dbReference>